<dbReference type="EMBL" id="KM514685">
    <property type="protein sequence ID" value="AIS73860.1"/>
    <property type="molecule type" value="Genomic_DNA"/>
</dbReference>
<dbReference type="GeneID" id="23681205"/>
<dbReference type="Proteomes" id="UP000030928">
    <property type="component" value="Segment"/>
</dbReference>
<accession>A0A0A7DN12</accession>
<organism evidence="1 2">
    <name type="scientific">Lactobacillus phage Ldl1</name>
    <dbReference type="NCBI Taxonomy" id="1552735"/>
    <lineage>
        <taxon>Viruses</taxon>
        <taxon>Duplodnaviria</taxon>
        <taxon>Heunggongvirae</taxon>
        <taxon>Uroviricota</taxon>
        <taxon>Caudoviricetes</taxon>
        <taxon>Tybeckvirinae</taxon>
        <taxon>Lidleunavirus</taxon>
        <taxon>Lidleunavirus Ldl1</taxon>
    </lineage>
</organism>
<proteinExistence type="predicted"/>
<gene>
    <name evidence="1" type="ORF">LDL_002</name>
</gene>
<evidence type="ECO:0000313" key="1">
    <source>
        <dbReference type="EMBL" id="AIS73860.1"/>
    </source>
</evidence>
<keyword evidence="2" id="KW-1185">Reference proteome</keyword>
<sequence length="123" mass="14597">MTRKDMELTINNEQADQLYKDLVKWTGGEFVGQWFEGSLMDEFAFVVNNTDWKIKMSSGRPILGRKYVFVKEKYLNCWASELVLVLTDNKEKFMNFLKSRFNNDEDLDDLDYENFCYESGLDE</sequence>
<dbReference type="KEGG" id="vg:23681205"/>
<evidence type="ECO:0000313" key="2">
    <source>
        <dbReference type="Proteomes" id="UP000030928"/>
    </source>
</evidence>
<dbReference type="RefSeq" id="YP_009126444.1">
    <property type="nucleotide sequence ID" value="NC_026609.1"/>
</dbReference>
<reference evidence="1 2" key="1">
    <citation type="journal article" date="2014" name="Appl. Environ. Microbiol.">
        <title>Genome and proteome analysis of bacteriophage Ldl1 reveals the existence of a novel phage group infecting Lactobacillus delbrueckii subsp. Lactis.</title>
        <authorList>
            <person name="Casey E."/>
            <person name="Mahony J."/>
            <person name="Neve H."/>
            <person name="Noben J.P."/>
            <person name="Bello F.D."/>
            <person name="van Sinderen D."/>
        </authorList>
    </citation>
    <scope>NUCLEOTIDE SEQUENCE [LARGE SCALE GENOMIC DNA]</scope>
    <source>
        <strain evidence="1">Ldl1</strain>
    </source>
</reference>
<name>A0A0A7DN12_9CAUD</name>
<protein>
    <submittedName>
        <fullName evidence="1">DNA repair protein family protein</fullName>
    </submittedName>
</protein>